<organism evidence="2 3">
    <name type="scientific">Oryza meyeriana var. granulata</name>
    <dbReference type="NCBI Taxonomy" id="110450"/>
    <lineage>
        <taxon>Eukaryota</taxon>
        <taxon>Viridiplantae</taxon>
        <taxon>Streptophyta</taxon>
        <taxon>Embryophyta</taxon>
        <taxon>Tracheophyta</taxon>
        <taxon>Spermatophyta</taxon>
        <taxon>Magnoliopsida</taxon>
        <taxon>Liliopsida</taxon>
        <taxon>Poales</taxon>
        <taxon>Poaceae</taxon>
        <taxon>BOP clade</taxon>
        <taxon>Oryzoideae</taxon>
        <taxon>Oryzeae</taxon>
        <taxon>Oryzinae</taxon>
        <taxon>Oryza</taxon>
        <taxon>Oryza meyeriana</taxon>
    </lineage>
</organism>
<dbReference type="EMBL" id="SPHZ02000002">
    <property type="protein sequence ID" value="KAF0929638.1"/>
    <property type="molecule type" value="Genomic_DNA"/>
</dbReference>
<accession>A0A6G1EY82</accession>
<dbReference type="InterPro" id="IPR013103">
    <property type="entry name" value="RVT_2"/>
</dbReference>
<dbReference type="AlphaFoldDB" id="A0A6G1EY82"/>
<dbReference type="Pfam" id="PF07727">
    <property type="entry name" value="RVT_2"/>
    <property type="match status" value="1"/>
</dbReference>
<proteinExistence type="predicted"/>
<dbReference type="OrthoDB" id="1930494at2759"/>
<gene>
    <name evidence="2" type="ORF">E2562_022996</name>
</gene>
<sequence>MVAIAAHASWLLHHLDIKSAFLNGDLSEEVYVEQPPGFAIKGKKHLVYRLDKALYGQRQAPWVWNEKLDASLLALGFTSCTTEHGVYTRVALVIIGSWWESM</sequence>
<comment type="caution">
    <text evidence="2">The sequence shown here is derived from an EMBL/GenBank/DDBJ whole genome shotgun (WGS) entry which is preliminary data.</text>
</comment>
<evidence type="ECO:0000313" key="3">
    <source>
        <dbReference type="Proteomes" id="UP000479710"/>
    </source>
</evidence>
<reference evidence="2 3" key="1">
    <citation type="submission" date="2019-11" db="EMBL/GenBank/DDBJ databases">
        <title>Whole genome sequence of Oryza granulata.</title>
        <authorList>
            <person name="Li W."/>
        </authorList>
    </citation>
    <scope>NUCLEOTIDE SEQUENCE [LARGE SCALE GENOMIC DNA]</scope>
    <source>
        <strain evidence="3">cv. Menghai</strain>
        <tissue evidence="2">Leaf</tissue>
    </source>
</reference>
<evidence type="ECO:0000259" key="1">
    <source>
        <dbReference type="Pfam" id="PF07727"/>
    </source>
</evidence>
<feature type="domain" description="Reverse transcriptase Ty1/copia-type" evidence="1">
    <location>
        <begin position="2"/>
        <end position="90"/>
    </location>
</feature>
<protein>
    <recommendedName>
        <fullName evidence="1">Reverse transcriptase Ty1/copia-type domain-containing protein</fullName>
    </recommendedName>
</protein>
<keyword evidence="3" id="KW-1185">Reference proteome</keyword>
<dbReference type="Proteomes" id="UP000479710">
    <property type="component" value="Unassembled WGS sequence"/>
</dbReference>
<name>A0A6G1EY82_9ORYZ</name>
<evidence type="ECO:0000313" key="2">
    <source>
        <dbReference type="EMBL" id="KAF0929638.1"/>
    </source>
</evidence>